<reference evidence="1" key="1">
    <citation type="submission" date="2024-05" db="EMBL/GenBank/DDBJ databases">
        <title>Planctomycetes of the genus Singulisphaera possess chitinolytic capabilities.</title>
        <authorList>
            <person name="Ivanova A."/>
        </authorList>
    </citation>
    <scope>NUCLEOTIDE SEQUENCE</scope>
    <source>
        <strain evidence="1">Ch08T</strain>
    </source>
</reference>
<name>A0AAU7CJR2_9BACT</name>
<dbReference type="EMBL" id="CP155447">
    <property type="protein sequence ID" value="XBH04876.1"/>
    <property type="molecule type" value="Genomic_DNA"/>
</dbReference>
<sequence length="554" mass="63121">MSIANDLPIGPPYTTIPEVIDGLTELESVFILRRDRRGVFVSAYILITRELQRRIGSGLFNDNEWVERYVLSFANLYRQALEAYGRGDRFSVPDAWKMAFDTSVSGVGLVIQDLMLGINAHINRDLPNSLREVGVAPNRESKYQDHRAVNDALHVATGVVQDRIAALYASGLGILDRLLGNLDEHFTGFSFEAARENAWSMGVALATGDSEASRAQLEESIERSSKLTARMILSPNTPVPWLIDALRAIEQMKPWWEETSTMALARTDLRVTELTLDELRFTERTAMIQIAGAPVRGLATDPPASLDEVIARLGEIIDRFDRERSRLSIYPTVYQRITIKVKEMVEAGGFQDPEWMTRLDLLFADRFFKCLDNYLAGRTTEIPRCWAFAFEAVRTGRTMVVQDIALQIIPRVVFDLPITLREAGLDRDLDKRFHDYETTYELFTTELDDIQDMIARKYSRLVTFEDILAGRLDEMISDVLYTRARKEAWEDGLALLAEPSEERRKRMIRALDRKAINSENEALFTGFPPMAWMCRTVRRLEDLFPGSWSEVIGD</sequence>
<proteinExistence type="predicted"/>
<evidence type="ECO:0000313" key="1">
    <source>
        <dbReference type="EMBL" id="XBH04876.1"/>
    </source>
</evidence>
<gene>
    <name evidence="1" type="ORF">V5E97_02320</name>
</gene>
<dbReference type="Pfam" id="PF19458">
    <property type="entry name" value="DUF5995"/>
    <property type="match status" value="2"/>
</dbReference>
<organism evidence="1">
    <name type="scientific">Singulisphaera sp. Ch08</name>
    <dbReference type="NCBI Taxonomy" id="3120278"/>
    <lineage>
        <taxon>Bacteria</taxon>
        <taxon>Pseudomonadati</taxon>
        <taxon>Planctomycetota</taxon>
        <taxon>Planctomycetia</taxon>
        <taxon>Isosphaerales</taxon>
        <taxon>Isosphaeraceae</taxon>
        <taxon>Singulisphaera</taxon>
    </lineage>
</organism>
<dbReference type="RefSeq" id="WP_406697678.1">
    <property type="nucleotide sequence ID" value="NZ_CP155447.1"/>
</dbReference>
<dbReference type="InterPro" id="IPR046037">
    <property type="entry name" value="DUF5995"/>
</dbReference>
<protein>
    <submittedName>
        <fullName evidence="1">DUF5995 family protein</fullName>
    </submittedName>
</protein>
<dbReference type="AlphaFoldDB" id="A0AAU7CJR2"/>
<accession>A0AAU7CJR2</accession>